<dbReference type="EMBL" id="ML991866">
    <property type="protein sequence ID" value="KAF2229360.1"/>
    <property type="molecule type" value="Genomic_DNA"/>
</dbReference>
<proteinExistence type="predicted"/>
<protein>
    <submittedName>
        <fullName evidence="2">Uncharacterized protein</fullName>
    </submittedName>
</protein>
<evidence type="ECO:0000256" key="1">
    <source>
        <dbReference type="SAM" id="MobiDB-lite"/>
    </source>
</evidence>
<name>A0A6A6GV37_VIRVR</name>
<gene>
    <name evidence="2" type="ORF">EV356DRAFT_455981</name>
</gene>
<feature type="compositionally biased region" description="Basic and acidic residues" evidence="1">
    <location>
        <begin position="23"/>
        <end position="33"/>
    </location>
</feature>
<accession>A0A6A6GV37</accession>
<evidence type="ECO:0000313" key="3">
    <source>
        <dbReference type="Proteomes" id="UP000800092"/>
    </source>
</evidence>
<dbReference type="AlphaFoldDB" id="A0A6A6GV37"/>
<evidence type="ECO:0000313" key="2">
    <source>
        <dbReference type="EMBL" id="KAF2229360.1"/>
    </source>
</evidence>
<feature type="region of interest" description="Disordered" evidence="1">
    <location>
        <begin position="67"/>
        <end position="163"/>
    </location>
</feature>
<reference evidence="2" key="1">
    <citation type="journal article" date="2020" name="Stud. Mycol.">
        <title>101 Dothideomycetes genomes: a test case for predicting lifestyles and emergence of pathogens.</title>
        <authorList>
            <person name="Haridas S."/>
            <person name="Albert R."/>
            <person name="Binder M."/>
            <person name="Bloem J."/>
            <person name="Labutti K."/>
            <person name="Salamov A."/>
            <person name="Andreopoulos B."/>
            <person name="Baker S."/>
            <person name="Barry K."/>
            <person name="Bills G."/>
            <person name="Bluhm B."/>
            <person name="Cannon C."/>
            <person name="Castanera R."/>
            <person name="Culley D."/>
            <person name="Daum C."/>
            <person name="Ezra D."/>
            <person name="Gonzalez J."/>
            <person name="Henrissat B."/>
            <person name="Kuo A."/>
            <person name="Liang C."/>
            <person name="Lipzen A."/>
            <person name="Lutzoni F."/>
            <person name="Magnuson J."/>
            <person name="Mondo S."/>
            <person name="Nolan M."/>
            <person name="Ohm R."/>
            <person name="Pangilinan J."/>
            <person name="Park H.-J."/>
            <person name="Ramirez L."/>
            <person name="Alfaro M."/>
            <person name="Sun H."/>
            <person name="Tritt A."/>
            <person name="Yoshinaga Y."/>
            <person name="Zwiers L.-H."/>
            <person name="Turgeon B."/>
            <person name="Goodwin S."/>
            <person name="Spatafora J."/>
            <person name="Crous P."/>
            <person name="Grigoriev I."/>
        </authorList>
    </citation>
    <scope>NUCLEOTIDE SEQUENCE</scope>
    <source>
        <strain evidence="2">Tuck. ex Michener</strain>
    </source>
</reference>
<sequence>MSDASKSHTPFSKRPIKSNPLVESREVARNRRRDVYLKQVQDRRNDKSWAARGDQILQLDYVSERKKWEAEMAQSAPPPEEPPEEEADLPVYSSQGPFFMSQTTPQNSQPSCDDAREIDDIERQQQEDLEALLSLMETEEEQGQARQAQDSQRYGSDDEDYDSIFLGLMNDGEQKAEAMDTSNG</sequence>
<feature type="compositionally biased region" description="Polar residues" evidence="1">
    <location>
        <begin position="92"/>
        <end position="111"/>
    </location>
</feature>
<keyword evidence="3" id="KW-1185">Reference proteome</keyword>
<feature type="compositionally biased region" description="Polar residues" evidence="1">
    <location>
        <begin position="144"/>
        <end position="154"/>
    </location>
</feature>
<organism evidence="2 3">
    <name type="scientific">Viridothelium virens</name>
    <name type="common">Speckled blister lichen</name>
    <name type="synonym">Trypethelium virens</name>
    <dbReference type="NCBI Taxonomy" id="1048519"/>
    <lineage>
        <taxon>Eukaryota</taxon>
        <taxon>Fungi</taxon>
        <taxon>Dikarya</taxon>
        <taxon>Ascomycota</taxon>
        <taxon>Pezizomycotina</taxon>
        <taxon>Dothideomycetes</taxon>
        <taxon>Dothideomycetes incertae sedis</taxon>
        <taxon>Trypetheliales</taxon>
        <taxon>Trypetheliaceae</taxon>
        <taxon>Viridothelium</taxon>
    </lineage>
</organism>
<feature type="region of interest" description="Disordered" evidence="1">
    <location>
        <begin position="1"/>
        <end position="33"/>
    </location>
</feature>
<dbReference type="Proteomes" id="UP000800092">
    <property type="component" value="Unassembled WGS sequence"/>
</dbReference>
<dbReference type="OrthoDB" id="5279705at2759"/>